<dbReference type="InterPro" id="IPR002781">
    <property type="entry name" value="TM_pro_TauE-like"/>
</dbReference>
<dbReference type="Pfam" id="PF01925">
    <property type="entry name" value="TauE"/>
    <property type="match status" value="1"/>
</dbReference>
<dbReference type="RefSeq" id="WP_099913709.1">
    <property type="nucleotide sequence ID" value="NZ_AWWI01000182.1"/>
</dbReference>
<evidence type="ECO:0000256" key="1">
    <source>
        <dbReference type="ARBA" id="ARBA00004651"/>
    </source>
</evidence>
<dbReference type="PANTHER" id="PTHR30269">
    <property type="entry name" value="TRANSMEMBRANE PROTEIN YFCA"/>
    <property type="match status" value="1"/>
</dbReference>
<feature type="transmembrane region" description="Helical" evidence="8">
    <location>
        <begin position="51"/>
        <end position="72"/>
    </location>
</feature>
<feature type="transmembrane region" description="Helical" evidence="8">
    <location>
        <begin position="201"/>
        <end position="222"/>
    </location>
</feature>
<dbReference type="EMBL" id="AWWI01000182">
    <property type="protein sequence ID" value="PIL13674.1"/>
    <property type="molecule type" value="Genomic_DNA"/>
</dbReference>
<organism evidence="9 10">
    <name type="scientific">Puniceibacterium antarcticum</name>
    <dbReference type="NCBI Taxonomy" id="1206336"/>
    <lineage>
        <taxon>Bacteria</taxon>
        <taxon>Pseudomonadati</taxon>
        <taxon>Pseudomonadota</taxon>
        <taxon>Alphaproteobacteria</taxon>
        <taxon>Rhodobacterales</taxon>
        <taxon>Paracoccaceae</taxon>
        <taxon>Puniceibacterium</taxon>
    </lineage>
</organism>
<sequence length="250" mass="26045">MPDLLAQTLAMPGLWALIGVVFVAGVVYGFAGFGSALVYMPLAASLMPMKVAVAAFAISALSSFFTVVPRAWGQVNRRAVGVMVVCATLSASLGLWVLRVADLTLLRWGVVSVTALTLLALVAGWRYATAPTLAGRSAIGLATGFVGGATGLLGPVMVLFQLAGQEPVATSRATTLVFLTVTSLLLLPLMAFQGLLTLPAVALGLVLLLPYGAGTHLGAYLFRPGLEKFYRTVAYVIILLAVLLGLPVWD</sequence>
<accession>A0A2G8QWJ4</accession>
<feature type="transmembrane region" description="Helical" evidence="8">
    <location>
        <begin position="175"/>
        <end position="195"/>
    </location>
</feature>
<evidence type="ECO:0000256" key="7">
    <source>
        <dbReference type="ARBA" id="ARBA00023136"/>
    </source>
</evidence>
<feature type="transmembrane region" description="Helical" evidence="8">
    <location>
        <begin position="105"/>
        <end position="127"/>
    </location>
</feature>
<dbReference type="InterPro" id="IPR052017">
    <property type="entry name" value="TSUP"/>
</dbReference>
<keyword evidence="5 8" id="KW-0812">Transmembrane</keyword>
<dbReference type="Proteomes" id="UP000231259">
    <property type="component" value="Unassembled WGS sequence"/>
</dbReference>
<proteinExistence type="inferred from homology"/>
<evidence type="ECO:0000313" key="9">
    <source>
        <dbReference type="EMBL" id="PIL13674.1"/>
    </source>
</evidence>
<comment type="subcellular location">
    <subcellularLocation>
        <location evidence="1 8">Cell membrane</location>
        <topology evidence="1 8">Multi-pass membrane protein</topology>
    </subcellularLocation>
</comment>
<dbReference type="PANTHER" id="PTHR30269:SF37">
    <property type="entry name" value="MEMBRANE TRANSPORTER PROTEIN"/>
    <property type="match status" value="1"/>
</dbReference>
<evidence type="ECO:0000256" key="6">
    <source>
        <dbReference type="ARBA" id="ARBA00022989"/>
    </source>
</evidence>
<feature type="transmembrane region" description="Helical" evidence="8">
    <location>
        <begin position="78"/>
        <end position="98"/>
    </location>
</feature>
<gene>
    <name evidence="9" type="ORF">P775_27310</name>
</gene>
<keyword evidence="6 8" id="KW-1133">Transmembrane helix</keyword>
<comment type="similarity">
    <text evidence="2 8">Belongs to the 4-toluene sulfonate uptake permease (TSUP) (TC 2.A.102) family.</text>
</comment>
<evidence type="ECO:0000256" key="5">
    <source>
        <dbReference type="ARBA" id="ARBA00022692"/>
    </source>
</evidence>
<feature type="transmembrane region" description="Helical" evidence="8">
    <location>
        <begin position="139"/>
        <end position="163"/>
    </location>
</feature>
<evidence type="ECO:0000256" key="2">
    <source>
        <dbReference type="ARBA" id="ARBA00009142"/>
    </source>
</evidence>
<reference evidence="9 10" key="1">
    <citation type="submission" date="2013-09" db="EMBL/GenBank/DDBJ databases">
        <title>Genome sequencing of Phaeobacter antarcticus sp. nov. SM1211.</title>
        <authorList>
            <person name="Zhang X.-Y."/>
            <person name="Liu C."/>
            <person name="Chen X.-L."/>
            <person name="Xie B.-B."/>
            <person name="Qin Q.-L."/>
            <person name="Rong J.-C."/>
            <person name="Zhang Y.-Z."/>
        </authorList>
    </citation>
    <scope>NUCLEOTIDE SEQUENCE [LARGE SCALE GENOMIC DNA]</scope>
    <source>
        <strain evidence="9 10">SM1211</strain>
    </source>
</reference>
<feature type="transmembrane region" description="Helical" evidence="8">
    <location>
        <begin position="229"/>
        <end position="249"/>
    </location>
</feature>
<comment type="caution">
    <text evidence="9">The sequence shown here is derived from an EMBL/GenBank/DDBJ whole genome shotgun (WGS) entry which is preliminary data.</text>
</comment>
<protein>
    <recommendedName>
        <fullName evidence="8">Probable membrane transporter protein</fullName>
    </recommendedName>
</protein>
<evidence type="ECO:0000256" key="3">
    <source>
        <dbReference type="ARBA" id="ARBA00022448"/>
    </source>
</evidence>
<keyword evidence="7 8" id="KW-0472">Membrane</keyword>
<evidence type="ECO:0000313" key="10">
    <source>
        <dbReference type="Proteomes" id="UP000231259"/>
    </source>
</evidence>
<keyword evidence="4 8" id="KW-1003">Cell membrane</keyword>
<feature type="transmembrane region" description="Helical" evidence="8">
    <location>
        <begin position="14"/>
        <end position="39"/>
    </location>
</feature>
<evidence type="ECO:0000256" key="4">
    <source>
        <dbReference type="ARBA" id="ARBA00022475"/>
    </source>
</evidence>
<keyword evidence="3" id="KW-0813">Transport</keyword>
<keyword evidence="10" id="KW-1185">Reference proteome</keyword>
<name>A0A2G8QWJ4_9RHOB</name>
<dbReference type="OrthoDB" id="9795324at2"/>
<evidence type="ECO:0000256" key="8">
    <source>
        <dbReference type="RuleBase" id="RU363041"/>
    </source>
</evidence>
<dbReference type="GO" id="GO:0005886">
    <property type="term" value="C:plasma membrane"/>
    <property type="evidence" value="ECO:0007669"/>
    <property type="project" value="UniProtKB-SubCell"/>
</dbReference>
<dbReference type="AlphaFoldDB" id="A0A2G8QWJ4"/>